<evidence type="ECO:0000256" key="4">
    <source>
        <dbReference type="ARBA" id="ARBA00022970"/>
    </source>
</evidence>
<evidence type="ECO:0000313" key="9">
    <source>
        <dbReference type="EMBL" id="KAK8600680.1"/>
    </source>
</evidence>
<feature type="transmembrane region" description="Helical" evidence="7">
    <location>
        <begin position="177"/>
        <end position="197"/>
    </location>
</feature>
<accession>A0ABR2GD33</accession>
<feature type="domain" description="Amino acid transporter transmembrane" evidence="8">
    <location>
        <begin position="34"/>
        <end position="383"/>
    </location>
</feature>
<comment type="subcellular location">
    <subcellularLocation>
        <location evidence="1">Membrane</location>
        <topology evidence="1">Multi-pass membrane protein</topology>
    </subcellularLocation>
</comment>
<evidence type="ECO:0000259" key="8">
    <source>
        <dbReference type="Pfam" id="PF01490"/>
    </source>
</evidence>
<evidence type="ECO:0000256" key="6">
    <source>
        <dbReference type="ARBA" id="ARBA00023136"/>
    </source>
</evidence>
<dbReference type="Proteomes" id="UP001472677">
    <property type="component" value="Unassembled WGS sequence"/>
</dbReference>
<keyword evidence="3 7" id="KW-0812">Transmembrane</keyword>
<evidence type="ECO:0000256" key="5">
    <source>
        <dbReference type="ARBA" id="ARBA00022989"/>
    </source>
</evidence>
<keyword evidence="6 7" id="KW-0472">Membrane</keyword>
<feature type="transmembrane region" description="Helical" evidence="7">
    <location>
        <begin position="146"/>
        <end position="165"/>
    </location>
</feature>
<proteinExistence type="predicted"/>
<feature type="transmembrane region" description="Helical" evidence="7">
    <location>
        <begin position="41"/>
        <end position="60"/>
    </location>
</feature>
<dbReference type="PANTHER" id="PTHR22950:SF349">
    <property type="entry name" value="AMINO ACID TRANSPORTER TRANSMEMBRANE DOMAIN-CONTAINING PROTEIN"/>
    <property type="match status" value="1"/>
</dbReference>
<dbReference type="Pfam" id="PF01490">
    <property type="entry name" value="Aa_trans"/>
    <property type="match status" value="1"/>
</dbReference>
<evidence type="ECO:0000256" key="3">
    <source>
        <dbReference type="ARBA" id="ARBA00022692"/>
    </source>
</evidence>
<dbReference type="InterPro" id="IPR013057">
    <property type="entry name" value="AA_transpt_TM"/>
</dbReference>
<evidence type="ECO:0000256" key="7">
    <source>
        <dbReference type="SAM" id="Phobius"/>
    </source>
</evidence>
<feature type="transmembrane region" description="Helical" evidence="7">
    <location>
        <begin position="66"/>
        <end position="87"/>
    </location>
</feature>
<evidence type="ECO:0000313" key="10">
    <source>
        <dbReference type="Proteomes" id="UP001472677"/>
    </source>
</evidence>
<comment type="caution">
    <text evidence="9">The sequence shown here is derived from an EMBL/GenBank/DDBJ whole genome shotgun (WGS) entry which is preliminary data.</text>
</comment>
<feature type="transmembrane region" description="Helical" evidence="7">
    <location>
        <begin position="297"/>
        <end position="319"/>
    </location>
</feature>
<gene>
    <name evidence="9" type="ORF">V6N12_050533</name>
</gene>
<keyword evidence="2" id="KW-0813">Transport</keyword>
<keyword evidence="4" id="KW-0029">Amino-acid transport</keyword>
<dbReference type="PANTHER" id="PTHR22950">
    <property type="entry name" value="AMINO ACID TRANSPORTER"/>
    <property type="match status" value="1"/>
</dbReference>
<organism evidence="9 10">
    <name type="scientific">Hibiscus sabdariffa</name>
    <name type="common">roselle</name>
    <dbReference type="NCBI Taxonomy" id="183260"/>
    <lineage>
        <taxon>Eukaryota</taxon>
        <taxon>Viridiplantae</taxon>
        <taxon>Streptophyta</taxon>
        <taxon>Embryophyta</taxon>
        <taxon>Tracheophyta</taxon>
        <taxon>Spermatophyta</taxon>
        <taxon>Magnoliopsida</taxon>
        <taxon>eudicotyledons</taxon>
        <taxon>Gunneridae</taxon>
        <taxon>Pentapetalae</taxon>
        <taxon>rosids</taxon>
        <taxon>malvids</taxon>
        <taxon>Malvales</taxon>
        <taxon>Malvaceae</taxon>
        <taxon>Malvoideae</taxon>
        <taxon>Hibiscus</taxon>
    </lineage>
</organism>
<evidence type="ECO:0000256" key="1">
    <source>
        <dbReference type="ARBA" id="ARBA00004141"/>
    </source>
</evidence>
<keyword evidence="5 7" id="KW-1133">Transmembrane helix</keyword>
<dbReference type="EMBL" id="JBBPBM010000001">
    <property type="protein sequence ID" value="KAK8600680.1"/>
    <property type="molecule type" value="Genomic_DNA"/>
</dbReference>
<evidence type="ECO:0000256" key="2">
    <source>
        <dbReference type="ARBA" id="ARBA00022448"/>
    </source>
</evidence>
<feature type="transmembrane region" description="Helical" evidence="7">
    <location>
        <begin position="357"/>
        <end position="381"/>
    </location>
</feature>
<name>A0ABR2GD33_9ROSI</name>
<protein>
    <recommendedName>
        <fullName evidence="8">Amino acid transporter transmembrane domain-containing protein</fullName>
    </recommendedName>
</protein>
<sequence length="444" mass="48847">MALNGSRQRFKEKKAMEEKTCDTIPLINPSTQGTASKLQTVGNIIVSIVGTGVLGLPYAFRFAGWLAGSLASIVVGLATFYCMLLLIECRHKLASEEELKGTTTYGDLGFRCIGKRGRYLTEFLICISLCGGSVAYLVFIGQNLSSLFKLGGLTFASYIFLLVPFEIALSWIGSLSAFAPFSIFADACTLLAMGFVAKEDIQQGIGGDFSFRDRKSFNLGGLPFAGGMAMYCFEGFGMTLTLEQSMRERKTFPKVLAISFAWITFVYILFGAFGYMAYGDDTKDIITLNLPKDWTTIAIQIGMCMGLVFTFPIMVHPVCEIMEGKLKRNYWFQKLHNNDAESSITRLGKLGIYISRAVLVISLAVLASFIPGFGVLVSLVGGEGRFVLSPLNRAWGIHFRGKAISFFGKVKVNIPCLSSLFLKTKPQVPYKLCFVHLWPQAGIF</sequence>
<reference evidence="9 10" key="1">
    <citation type="journal article" date="2024" name="G3 (Bethesda)">
        <title>Genome assembly of Hibiscus sabdariffa L. provides insights into metabolisms of medicinal natural products.</title>
        <authorList>
            <person name="Kim T."/>
        </authorList>
    </citation>
    <scope>NUCLEOTIDE SEQUENCE [LARGE SCALE GENOMIC DNA]</scope>
    <source>
        <strain evidence="9">TK-2024</strain>
        <tissue evidence="9">Old leaves</tissue>
    </source>
</reference>
<feature type="transmembrane region" description="Helical" evidence="7">
    <location>
        <begin position="255"/>
        <end position="277"/>
    </location>
</feature>
<feature type="transmembrane region" description="Helical" evidence="7">
    <location>
        <begin position="217"/>
        <end position="243"/>
    </location>
</feature>
<keyword evidence="10" id="KW-1185">Reference proteome</keyword>
<feature type="transmembrane region" description="Helical" evidence="7">
    <location>
        <begin position="119"/>
        <end position="140"/>
    </location>
</feature>